<proteinExistence type="predicted"/>
<organism evidence="1 2">
    <name type="scientific">Agrobacterium genomosp. 13 str. CFBP 6927</name>
    <dbReference type="NCBI Taxonomy" id="1183428"/>
    <lineage>
        <taxon>Bacteria</taxon>
        <taxon>Pseudomonadati</taxon>
        <taxon>Pseudomonadota</taxon>
        <taxon>Alphaproteobacteria</taxon>
        <taxon>Hyphomicrobiales</taxon>
        <taxon>Rhizobiaceae</taxon>
        <taxon>Rhizobium/Agrobacterium group</taxon>
        <taxon>Agrobacterium</taxon>
        <taxon>Agrobacterium tumefaciens complex</taxon>
    </lineage>
</organism>
<reference evidence="1 2" key="1">
    <citation type="submission" date="2016-01" db="EMBL/GenBank/DDBJ databases">
        <authorList>
            <person name="Regsiter A."/>
            <person name="william w."/>
        </authorList>
    </citation>
    <scope>NUCLEOTIDE SEQUENCE [LARGE SCALE GENOMIC DNA]</scope>
    <source>
        <strain evidence="1 2">CFBP 6927</strain>
    </source>
</reference>
<dbReference type="Proteomes" id="UP000191812">
    <property type="component" value="Unassembled WGS sequence"/>
</dbReference>
<accession>A0ABM9VHM0</accession>
<evidence type="ECO:0000313" key="1">
    <source>
        <dbReference type="EMBL" id="CUX36973.1"/>
    </source>
</evidence>
<protein>
    <submittedName>
        <fullName evidence="1">Uncharacterized protein</fullName>
    </submittedName>
</protein>
<evidence type="ECO:0000313" key="2">
    <source>
        <dbReference type="Proteomes" id="UP000191812"/>
    </source>
</evidence>
<keyword evidence="2" id="KW-1185">Reference proteome</keyword>
<dbReference type="EMBL" id="FBWH01000027">
    <property type="protein sequence ID" value="CUX36973.1"/>
    <property type="molecule type" value="Genomic_DNA"/>
</dbReference>
<comment type="caution">
    <text evidence="1">The sequence shown here is derived from an EMBL/GenBank/DDBJ whole genome shotgun (WGS) entry which is preliminary data.</text>
</comment>
<name>A0ABM9VHM0_9HYPH</name>
<sequence>MLAVHISAIISCHDEINFHNGQAKFDFANPAEDRKSIFPPTRKRNKTAAAIDVKNNTKKMPIV</sequence>
<gene>
    <name evidence="1" type="ORF">AGR13a_Cc330114</name>
</gene>